<dbReference type="InterPro" id="IPR036388">
    <property type="entry name" value="WH-like_DNA-bd_sf"/>
</dbReference>
<dbReference type="InterPro" id="IPR010921">
    <property type="entry name" value="Trp_repressor/repl_initiator"/>
</dbReference>
<evidence type="ECO:0000313" key="4">
    <source>
        <dbReference type="Proteomes" id="UP001595190"/>
    </source>
</evidence>
<comment type="similarity">
    <text evidence="1">Belongs to the transposase 8 family.</text>
</comment>
<organism evidence="3 4">
    <name type="scientific">Labrys neptuniae</name>
    <dbReference type="NCBI Taxonomy" id="376174"/>
    <lineage>
        <taxon>Bacteria</taxon>
        <taxon>Pseudomonadati</taxon>
        <taxon>Pseudomonadota</taxon>
        <taxon>Alphaproteobacteria</taxon>
        <taxon>Hyphomicrobiales</taxon>
        <taxon>Xanthobacteraceae</taxon>
        <taxon>Labrys</taxon>
    </lineage>
</organism>
<dbReference type="EMBL" id="JBHGPK010000088">
    <property type="protein sequence ID" value="MFC2255143.1"/>
    <property type="molecule type" value="Genomic_DNA"/>
</dbReference>
<dbReference type="Proteomes" id="UP001595190">
    <property type="component" value="Unassembled WGS sequence"/>
</dbReference>
<dbReference type="RefSeq" id="WP_394315705.1">
    <property type="nucleotide sequence ID" value="NZ_JBHGPK010000088.1"/>
</dbReference>
<feature type="region of interest" description="Disordered" evidence="2">
    <location>
        <begin position="78"/>
        <end position="100"/>
    </location>
</feature>
<proteinExistence type="inferred from homology"/>
<feature type="compositionally biased region" description="Basic and acidic residues" evidence="2">
    <location>
        <begin position="81"/>
        <end position="92"/>
    </location>
</feature>
<dbReference type="PANTHER" id="PTHR37936">
    <property type="entry name" value="TRANSPOSASE INSC FOR INSERTION ELEMENT IS2A-RELATED"/>
    <property type="match status" value="1"/>
</dbReference>
<comment type="caution">
    <text evidence="3">The sequence shown here is derived from an EMBL/GenBank/DDBJ whole genome shotgun (WGS) entry which is preliminary data.</text>
</comment>
<reference evidence="3 4" key="1">
    <citation type="submission" date="2024-09" db="EMBL/GenBank/DDBJ databases">
        <title>Description of Labrys sedimenti sp. nov., isolated from a diclofenac-degrading enrichment culture, and genome-based reclassification of Labrys portucalensis as a later heterotypic synonym of Labrys neptuniae.</title>
        <authorList>
            <person name="Tancsics A."/>
            <person name="Csepanyi A."/>
        </authorList>
    </citation>
    <scope>NUCLEOTIDE SEQUENCE [LARGE SCALE GENOMIC DNA]</scope>
    <source>
        <strain evidence="3 4">LMG 23412</strain>
    </source>
</reference>
<accession>A0ABV6ZSI5</accession>
<dbReference type="PANTHER" id="PTHR37936:SF3">
    <property type="entry name" value="TRANSPOSASE INSC FOR INSERTION ELEMENT IS2A-RELATED"/>
    <property type="match status" value="1"/>
</dbReference>
<gene>
    <name evidence="3" type="ORF">ACETRX_36865</name>
</gene>
<dbReference type="InterPro" id="IPR002514">
    <property type="entry name" value="Transposase_8"/>
</dbReference>
<evidence type="ECO:0000256" key="2">
    <source>
        <dbReference type="SAM" id="MobiDB-lite"/>
    </source>
</evidence>
<dbReference type="NCBIfam" id="NF047595">
    <property type="entry name" value="IS66_ISRel24_TnpA"/>
    <property type="match status" value="1"/>
</dbReference>
<evidence type="ECO:0000256" key="1">
    <source>
        <dbReference type="ARBA" id="ARBA00009964"/>
    </source>
</evidence>
<sequence length="133" mass="14714">MGRVEILTGVERRRNWTDEQKLRILEEVAAGDQGIAEIARRHDVLPQQIYTWRRKLGLGSGGGRPEITLLPVAVIPQSKVGDSERPGPGDRSHPKRPAKARIEIGCRGGRVLKVEADIAPDLLKMLIRAVEEA</sequence>
<evidence type="ECO:0000313" key="3">
    <source>
        <dbReference type="EMBL" id="MFC2255143.1"/>
    </source>
</evidence>
<protein>
    <submittedName>
        <fullName evidence="3">Transposase</fullName>
    </submittedName>
</protein>
<name>A0ABV6ZSI5_9HYPH</name>
<dbReference type="Gene3D" id="1.10.10.10">
    <property type="entry name" value="Winged helix-like DNA-binding domain superfamily/Winged helix DNA-binding domain"/>
    <property type="match status" value="1"/>
</dbReference>
<dbReference type="SUPFAM" id="SSF48295">
    <property type="entry name" value="TrpR-like"/>
    <property type="match status" value="1"/>
</dbReference>
<dbReference type="Pfam" id="PF01527">
    <property type="entry name" value="HTH_Tnp_1"/>
    <property type="match status" value="1"/>
</dbReference>